<dbReference type="GO" id="GO:0005737">
    <property type="term" value="C:cytoplasm"/>
    <property type="evidence" value="ECO:0007669"/>
    <property type="project" value="EnsemblFungi"/>
</dbReference>
<gene>
    <name evidence="3" type="ORF">GLAREA_11675</name>
</gene>
<dbReference type="GeneID" id="19470716"/>
<dbReference type="OrthoDB" id="2192561at2759"/>
<reference evidence="3 4" key="1">
    <citation type="journal article" date="2013" name="BMC Genomics">
        <title>Genomics-driven discovery of the pneumocandin biosynthetic gene cluster in the fungus Glarea lozoyensis.</title>
        <authorList>
            <person name="Chen L."/>
            <person name="Yue Q."/>
            <person name="Zhang X."/>
            <person name="Xiang M."/>
            <person name="Wang C."/>
            <person name="Li S."/>
            <person name="Che Y."/>
            <person name="Ortiz-Lopez F.J."/>
            <person name="Bills G.F."/>
            <person name="Liu X."/>
            <person name="An Z."/>
        </authorList>
    </citation>
    <scope>NUCLEOTIDE SEQUENCE [LARGE SCALE GENOMIC DNA]</scope>
    <source>
        <strain evidence="4">ATCC 20868 / MF5171</strain>
    </source>
</reference>
<dbReference type="HOGENOM" id="CLU_029727_0_1_1"/>
<dbReference type="Pfam" id="PF05291">
    <property type="entry name" value="Bystin"/>
    <property type="match status" value="1"/>
</dbReference>
<sequence>MPKATTPVAAARQARRHNPLEDDLTASGGILKTKVAKRKSRHQEEGEQFVDSKASRKILKIGQELADEANEENLVPKPNAAFNFDTRLEDDEVEETYEEAEAWGDDDEEVEEIELAPDDLATFSKFFPTQEDPLLRQGWDGEADEGEEGEGTNLADLILEKIAAHEAQQESQGGSRNVPGPIDEDFEIPPKVVEVYTKIGLILSRYKSGKLPKPFKILPTVPHWEDILQITQPENWTPNACYEATKIFVSSTPTTAQKFMEMVILERVREEIFETKKLNVHLFAALKKGLYKPAAWFKGFLFPLVGSGTCTLREAHIISGVLVRVSVPVLHSAAAIKGLCDIAAQESSAGTEGGGATNIFIKALLEKKYALPFQVIDALVFHFLRFRSVDPASVRPEDVGGAMEGLSGAGAKETKLPVIWHQCLLAFAQRYRNDITEDQREALLDLLLTKGHSQIGPEVRRELLEGRGRGVPLEPEQTFGDDTMLVD</sequence>
<dbReference type="PANTHER" id="PTHR12821">
    <property type="entry name" value="BYSTIN"/>
    <property type="match status" value="1"/>
</dbReference>
<keyword evidence="4" id="KW-1185">Reference proteome</keyword>
<dbReference type="GO" id="GO:0032040">
    <property type="term" value="C:small-subunit processome"/>
    <property type="evidence" value="ECO:0007669"/>
    <property type="project" value="EnsemblFungi"/>
</dbReference>
<proteinExistence type="inferred from homology"/>
<evidence type="ECO:0008006" key="5">
    <source>
        <dbReference type="Google" id="ProtNLM"/>
    </source>
</evidence>
<evidence type="ECO:0000256" key="1">
    <source>
        <dbReference type="ARBA" id="ARBA00007114"/>
    </source>
</evidence>
<dbReference type="STRING" id="1116229.S3CIJ8"/>
<evidence type="ECO:0000313" key="4">
    <source>
        <dbReference type="Proteomes" id="UP000016922"/>
    </source>
</evidence>
<name>S3CIJ8_GLAL2</name>
<organism evidence="3 4">
    <name type="scientific">Glarea lozoyensis (strain ATCC 20868 / MF5171)</name>
    <dbReference type="NCBI Taxonomy" id="1116229"/>
    <lineage>
        <taxon>Eukaryota</taxon>
        <taxon>Fungi</taxon>
        <taxon>Dikarya</taxon>
        <taxon>Ascomycota</taxon>
        <taxon>Pezizomycotina</taxon>
        <taxon>Leotiomycetes</taxon>
        <taxon>Helotiales</taxon>
        <taxon>Helotiaceae</taxon>
        <taxon>Glarea</taxon>
    </lineage>
</organism>
<dbReference type="GO" id="GO:0016973">
    <property type="term" value="P:poly(A)+ mRNA export from nucleus"/>
    <property type="evidence" value="ECO:0007669"/>
    <property type="project" value="EnsemblFungi"/>
</dbReference>
<evidence type="ECO:0000256" key="2">
    <source>
        <dbReference type="SAM" id="MobiDB-lite"/>
    </source>
</evidence>
<dbReference type="GO" id="GO:0000447">
    <property type="term" value="P:endonucleolytic cleavage in ITS1 to separate SSU-rRNA from 5.8S rRNA and LSU-rRNA from tricistronic rRNA transcript (SSU-rRNA, 5.8S rRNA, LSU-rRNA)"/>
    <property type="evidence" value="ECO:0007669"/>
    <property type="project" value="EnsemblFungi"/>
</dbReference>
<dbReference type="EMBL" id="KE145372">
    <property type="protein sequence ID" value="EPE25094.1"/>
    <property type="molecule type" value="Genomic_DNA"/>
</dbReference>
<protein>
    <recommendedName>
        <fullName evidence="5">Bystin</fullName>
    </recommendedName>
</protein>
<dbReference type="GO" id="GO:0030688">
    <property type="term" value="C:preribosome, small subunit precursor"/>
    <property type="evidence" value="ECO:0007669"/>
    <property type="project" value="EnsemblFungi"/>
</dbReference>
<dbReference type="GO" id="GO:0030686">
    <property type="term" value="C:90S preribosome"/>
    <property type="evidence" value="ECO:0007669"/>
    <property type="project" value="EnsemblFungi"/>
</dbReference>
<dbReference type="Proteomes" id="UP000016922">
    <property type="component" value="Unassembled WGS sequence"/>
</dbReference>
<evidence type="ECO:0000313" key="3">
    <source>
        <dbReference type="EMBL" id="EPE25094.1"/>
    </source>
</evidence>
<dbReference type="eggNOG" id="KOG3871">
    <property type="taxonomic scope" value="Eukaryota"/>
</dbReference>
<dbReference type="GO" id="GO:0030515">
    <property type="term" value="F:snoRNA binding"/>
    <property type="evidence" value="ECO:0007669"/>
    <property type="project" value="EnsemblFungi"/>
</dbReference>
<accession>S3CIJ8</accession>
<feature type="region of interest" description="Disordered" evidence="2">
    <location>
        <begin position="1"/>
        <end position="27"/>
    </location>
</feature>
<dbReference type="OMA" id="TKLPVIW"/>
<feature type="region of interest" description="Disordered" evidence="2">
    <location>
        <begin position="466"/>
        <end position="487"/>
    </location>
</feature>
<dbReference type="PANTHER" id="PTHR12821:SF0">
    <property type="entry name" value="BYSTIN"/>
    <property type="match status" value="1"/>
</dbReference>
<comment type="similarity">
    <text evidence="1">Belongs to the bystin family.</text>
</comment>
<dbReference type="RefSeq" id="XP_008088009.1">
    <property type="nucleotide sequence ID" value="XM_008089818.1"/>
</dbReference>
<dbReference type="AlphaFoldDB" id="S3CIJ8"/>
<dbReference type="KEGG" id="glz:GLAREA_11675"/>
<dbReference type="InterPro" id="IPR007955">
    <property type="entry name" value="Bystin"/>
</dbReference>